<accession>A0A371H2K5</accession>
<sequence>MLDKGSSNTGYAMVTRKSSQKNQPPKVNPSQRVVVENTAHILNILLPRNLTRIFKPLVRRRWTILDSGATNHMILFPSYFISYLELSKKQLITVANGDHVPIELTMERMIGIAKEQGGNQRIMQKPLNVVKYRLTVGRLKCDRDDLSERPTRTANMILA</sequence>
<dbReference type="OrthoDB" id="1745225at2759"/>
<keyword evidence="3" id="KW-1185">Reference proteome</keyword>
<evidence type="ECO:0000313" key="2">
    <source>
        <dbReference type="EMBL" id="RDX97058.1"/>
    </source>
</evidence>
<organism evidence="2 3">
    <name type="scientific">Mucuna pruriens</name>
    <name type="common">Velvet bean</name>
    <name type="synonym">Dolichos pruriens</name>
    <dbReference type="NCBI Taxonomy" id="157652"/>
    <lineage>
        <taxon>Eukaryota</taxon>
        <taxon>Viridiplantae</taxon>
        <taxon>Streptophyta</taxon>
        <taxon>Embryophyta</taxon>
        <taxon>Tracheophyta</taxon>
        <taxon>Spermatophyta</taxon>
        <taxon>Magnoliopsida</taxon>
        <taxon>eudicotyledons</taxon>
        <taxon>Gunneridae</taxon>
        <taxon>Pentapetalae</taxon>
        <taxon>rosids</taxon>
        <taxon>fabids</taxon>
        <taxon>Fabales</taxon>
        <taxon>Fabaceae</taxon>
        <taxon>Papilionoideae</taxon>
        <taxon>50 kb inversion clade</taxon>
        <taxon>NPAAA clade</taxon>
        <taxon>indigoferoid/millettioid clade</taxon>
        <taxon>Phaseoleae</taxon>
        <taxon>Mucuna</taxon>
    </lineage>
</organism>
<feature type="non-terminal residue" evidence="2">
    <location>
        <position position="1"/>
    </location>
</feature>
<evidence type="ECO:0000313" key="3">
    <source>
        <dbReference type="Proteomes" id="UP000257109"/>
    </source>
</evidence>
<feature type="region of interest" description="Disordered" evidence="1">
    <location>
        <begin position="1"/>
        <end position="30"/>
    </location>
</feature>
<evidence type="ECO:0000256" key="1">
    <source>
        <dbReference type="SAM" id="MobiDB-lite"/>
    </source>
</evidence>
<dbReference type="AlphaFoldDB" id="A0A371H2K5"/>
<proteinExistence type="predicted"/>
<comment type="caution">
    <text evidence="2">The sequence shown here is derived from an EMBL/GenBank/DDBJ whole genome shotgun (WGS) entry which is preliminary data.</text>
</comment>
<name>A0A371H2K5_MUCPR</name>
<dbReference type="EMBL" id="QJKJ01003744">
    <property type="protein sequence ID" value="RDX97058.1"/>
    <property type="molecule type" value="Genomic_DNA"/>
</dbReference>
<gene>
    <name evidence="2" type="ORF">CR513_20214</name>
</gene>
<dbReference type="Proteomes" id="UP000257109">
    <property type="component" value="Unassembled WGS sequence"/>
</dbReference>
<reference evidence="2" key="1">
    <citation type="submission" date="2018-05" db="EMBL/GenBank/DDBJ databases">
        <title>Draft genome of Mucuna pruriens seed.</title>
        <authorList>
            <person name="Nnadi N.E."/>
            <person name="Vos R."/>
            <person name="Hasami M.H."/>
            <person name="Devisetty U.K."/>
            <person name="Aguiy J.C."/>
        </authorList>
    </citation>
    <scope>NUCLEOTIDE SEQUENCE [LARGE SCALE GENOMIC DNA]</scope>
    <source>
        <strain evidence="2">JCA_2017</strain>
    </source>
</reference>
<protein>
    <submittedName>
        <fullName evidence="2">Uncharacterized protein</fullName>
    </submittedName>
</protein>